<accession>A0A3G6J5S7</accession>
<keyword evidence="3" id="KW-1185">Reference proteome</keyword>
<dbReference type="Gene3D" id="3.40.50.360">
    <property type="match status" value="1"/>
</dbReference>
<dbReference type="SUPFAM" id="SSF52218">
    <property type="entry name" value="Flavoproteins"/>
    <property type="match status" value="1"/>
</dbReference>
<name>A0A3G6J5S7_9CORY</name>
<proteinExistence type="predicted"/>
<evidence type="ECO:0000313" key="2">
    <source>
        <dbReference type="EMBL" id="AZA13113.1"/>
    </source>
</evidence>
<dbReference type="InterPro" id="IPR005025">
    <property type="entry name" value="FMN_Rdtase-like_dom"/>
</dbReference>
<dbReference type="GO" id="GO:0010181">
    <property type="term" value="F:FMN binding"/>
    <property type="evidence" value="ECO:0007669"/>
    <property type="project" value="TreeGrafter"/>
</dbReference>
<sequence length="190" mass="20726">MTTTPHIGIFVGSIRDKRTSPAIGQWVHQVASDLVDTDSLSATFAIVDLQDHPVPPLTDELPPKARDGQYPDPQVARWAETVKAFDGFVFISPEYNASIPGTMKNAFDSIYVEWQEKPVSFVGFGSTGASTALKHWHDVVNRVGMAHTGEDVLLTFADDFADHKPAPRDSQRQTLTAQLRALVAAAQAAK</sequence>
<dbReference type="EMBL" id="CP033896">
    <property type="protein sequence ID" value="AZA13113.1"/>
    <property type="molecule type" value="Genomic_DNA"/>
</dbReference>
<dbReference type="OrthoDB" id="9812295at2"/>
<dbReference type="InterPro" id="IPR029039">
    <property type="entry name" value="Flavoprotein-like_sf"/>
</dbReference>
<dbReference type="GO" id="GO:0005829">
    <property type="term" value="C:cytosol"/>
    <property type="evidence" value="ECO:0007669"/>
    <property type="project" value="TreeGrafter"/>
</dbReference>
<reference evidence="2 3" key="1">
    <citation type="submission" date="2018-11" db="EMBL/GenBank/DDBJ databases">
        <authorList>
            <person name="Kleinhagauer T."/>
            <person name="Glaeser S.P."/>
            <person name="Spergser J."/>
            <person name="Ruckert C."/>
            <person name="Kaempfer P."/>
            <person name="Busse H.-J."/>
        </authorList>
    </citation>
    <scope>NUCLEOTIDE SEQUENCE [LARGE SCALE GENOMIC DNA]</scope>
    <source>
        <strain evidence="2 3">200CH</strain>
    </source>
</reference>
<dbReference type="InterPro" id="IPR050712">
    <property type="entry name" value="NAD(P)H-dep_reductase"/>
</dbReference>
<dbReference type="RefSeq" id="WP_123926801.1">
    <property type="nucleotide sequence ID" value="NZ_CP033896.1"/>
</dbReference>
<dbReference type="PANTHER" id="PTHR30543:SF21">
    <property type="entry name" value="NAD(P)H-DEPENDENT FMN REDUCTASE LOT6"/>
    <property type="match status" value="1"/>
</dbReference>
<dbReference type="GO" id="GO:0016491">
    <property type="term" value="F:oxidoreductase activity"/>
    <property type="evidence" value="ECO:0007669"/>
    <property type="project" value="InterPro"/>
</dbReference>
<dbReference type="Proteomes" id="UP000269019">
    <property type="component" value="Chromosome"/>
</dbReference>
<organism evidence="2 3">
    <name type="scientific">Corynebacterium choanae</name>
    <dbReference type="NCBI Taxonomy" id="1862358"/>
    <lineage>
        <taxon>Bacteria</taxon>
        <taxon>Bacillati</taxon>
        <taxon>Actinomycetota</taxon>
        <taxon>Actinomycetes</taxon>
        <taxon>Mycobacteriales</taxon>
        <taxon>Corynebacteriaceae</taxon>
        <taxon>Corynebacterium</taxon>
    </lineage>
</organism>
<dbReference type="PANTHER" id="PTHR30543">
    <property type="entry name" value="CHROMATE REDUCTASE"/>
    <property type="match status" value="1"/>
</dbReference>
<dbReference type="Pfam" id="PF03358">
    <property type="entry name" value="FMN_red"/>
    <property type="match status" value="1"/>
</dbReference>
<protein>
    <submittedName>
        <fullName evidence="2">FMN-dependent NADH-azoreductase</fullName>
    </submittedName>
</protein>
<feature type="domain" description="NADPH-dependent FMN reductase-like" evidence="1">
    <location>
        <begin position="6"/>
        <end position="154"/>
    </location>
</feature>
<evidence type="ECO:0000259" key="1">
    <source>
        <dbReference type="Pfam" id="PF03358"/>
    </source>
</evidence>
<gene>
    <name evidence="2" type="primary">azoR</name>
    <name evidence="2" type="ORF">CCHOA_03510</name>
</gene>
<dbReference type="AlphaFoldDB" id="A0A3G6J5S7"/>
<evidence type="ECO:0000313" key="3">
    <source>
        <dbReference type="Proteomes" id="UP000269019"/>
    </source>
</evidence>
<dbReference type="KEGG" id="ccho:CCHOA_03510"/>